<comment type="caution">
    <text evidence="1">The sequence shown here is derived from an EMBL/GenBank/DDBJ whole genome shotgun (WGS) entry which is preliminary data.</text>
</comment>
<dbReference type="STRING" id="525245.HMPREF0044_0203"/>
<organism evidence="1 2">
    <name type="scientific">Gleimia coleocanis DSM 15436</name>
    <dbReference type="NCBI Taxonomy" id="525245"/>
    <lineage>
        <taxon>Bacteria</taxon>
        <taxon>Bacillati</taxon>
        <taxon>Actinomycetota</taxon>
        <taxon>Actinomycetes</taxon>
        <taxon>Actinomycetales</taxon>
        <taxon>Actinomycetaceae</taxon>
        <taxon>Gleimia</taxon>
    </lineage>
</organism>
<dbReference type="Proteomes" id="UP000010301">
    <property type="component" value="Unassembled WGS sequence"/>
</dbReference>
<proteinExistence type="predicted"/>
<gene>
    <name evidence="1" type="ORF">HMPREF0044_0203</name>
</gene>
<reference evidence="1 2" key="1">
    <citation type="submission" date="2009-01" db="EMBL/GenBank/DDBJ databases">
        <authorList>
            <person name="Qin X."/>
            <person name="Bachman B."/>
            <person name="Battles P."/>
            <person name="Bell A."/>
            <person name="Bess C."/>
            <person name="Bickham C."/>
            <person name="Chaboub L."/>
            <person name="Chen D."/>
            <person name="Coyle M."/>
            <person name="Deiros D.R."/>
            <person name="Dinh H."/>
            <person name="Forbes L."/>
            <person name="Fowler G."/>
            <person name="Francisco L."/>
            <person name="Fu Q."/>
            <person name="Gubbala S."/>
            <person name="Hale W."/>
            <person name="Han Y."/>
            <person name="Hemphill L."/>
            <person name="Highlander S.K."/>
            <person name="Hirani K."/>
            <person name="Hogues M."/>
            <person name="Jackson L."/>
            <person name="Jakkamsetti A."/>
            <person name="Javaid M."/>
            <person name="Jiang H."/>
            <person name="Korchina V."/>
            <person name="Kovar C."/>
            <person name="Lara F."/>
            <person name="Lee S."/>
            <person name="Mata R."/>
            <person name="Mathew T."/>
            <person name="Moen C."/>
            <person name="Morales K."/>
            <person name="Munidasa M."/>
            <person name="Nazareth L."/>
            <person name="Ngo R."/>
            <person name="Nguyen L."/>
            <person name="Okwuonu G."/>
            <person name="Ongeri F."/>
            <person name="Patil S."/>
            <person name="Petrosino J."/>
            <person name="Pham C."/>
            <person name="Pham P."/>
            <person name="Pu L.-L."/>
            <person name="Puazo M."/>
            <person name="Raj R."/>
            <person name="Reid J."/>
            <person name="Rouhana J."/>
            <person name="Saada N."/>
            <person name="Shang Y."/>
            <person name="Simmons D."/>
            <person name="Thornton R."/>
            <person name="Warren J."/>
            <person name="Weissenberger G."/>
            <person name="Zhang J."/>
            <person name="Zhang L."/>
            <person name="Zhou C."/>
            <person name="Zhu D."/>
            <person name="Muzny D."/>
            <person name="Worley K."/>
            <person name="Gibbs R."/>
        </authorList>
    </citation>
    <scope>NUCLEOTIDE SEQUENCE [LARGE SCALE GENOMIC DNA]</scope>
    <source>
        <strain evidence="1 2">DSM 15436</strain>
    </source>
</reference>
<sequence length="40" mass="4321">MPPKVPVEAIPLYGDKDNPALGNGKSSDTYYSAPIFPEKL</sequence>
<protein>
    <submittedName>
        <fullName evidence="1">Uncharacterized protein</fullName>
    </submittedName>
</protein>
<evidence type="ECO:0000313" key="1">
    <source>
        <dbReference type="EMBL" id="EEH64466.1"/>
    </source>
</evidence>
<evidence type="ECO:0000313" key="2">
    <source>
        <dbReference type="Proteomes" id="UP000010301"/>
    </source>
</evidence>
<dbReference type="HOGENOM" id="CLU_3283431_0_0_11"/>
<dbReference type="AlphaFoldDB" id="C0VYG3"/>
<keyword evidence="2" id="KW-1185">Reference proteome</keyword>
<name>C0VYG3_9ACTO</name>
<accession>C0VYG3</accession>
<dbReference type="EMBL" id="ACFG01000004">
    <property type="protein sequence ID" value="EEH64466.1"/>
    <property type="molecule type" value="Genomic_DNA"/>
</dbReference>